<dbReference type="Pfam" id="PF01569">
    <property type="entry name" value="PAP2"/>
    <property type="match status" value="1"/>
</dbReference>
<evidence type="ECO:0000313" key="3">
    <source>
        <dbReference type="EMBL" id="ADD79459.1"/>
    </source>
</evidence>
<dbReference type="OrthoDB" id="9801622at2"/>
<dbReference type="eggNOG" id="COG0671">
    <property type="taxonomic scope" value="Bacteria"/>
</dbReference>
<dbReference type="InterPro" id="IPR000326">
    <property type="entry name" value="PAP2/HPO"/>
</dbReference>
<dbReference type="GO" id="GO:0050380">
    <property type="term" value="F:undecaprenyl-diphosphatase activity"/>
    <property type="evidence" value="ECO:0007669"/>
    <property type="project" value="UniProtKB-EC"/>
</dbReference>
<dbReference type="Gene3D" id="1.20.144.10">
    <property type="entry name" value="Phosphatidic acid phosphatase type 2/haloperoxidase"/>
    <property type="match status" value="1"/>
</dbReference>
<protein>
    <submittedName>
        <fullName evidence="3">Undecaprenyl-diphosphatase YbjG</fullName>
        <ecNumber evidence="3">3.6.1.27</ecNumber>
    </submittedName>
</protein>
<dbReference type="STRING" id="515618.RIEPE_0187"/>
<feature type="transmembrane region" description="Helical" evidence="1">
    <location>
        <begin position="6"/>
        <end position="25"/>
    </location>
</feature>
<dbReference type="RefSeq" id="WP_013087449.1">
    <property type="nucleotide sequence ID" value="NC_014109.1"/>
</dbReference>
<keyword evidence="4" id="KW-1185">Reference proteome</keyword>
<evidence type="ECO:0000259" key="2">
    <source>
        <dbReference type="SMART" id="SM00014"/>
    </source>
</evidence>
<name>D4G7Z5_RIEPU</name>
<evidence type="ECO:0000256" key="1">
    <source>
        <dbReference type="SAM" id="Phobius"/>
    </source>
</evidence>
<dbReference type="InterPro" id="IPR036938">
    <property type="entry name" value="PAP2/HPO_sf"/>
</dbReference>
<sequence>MLLLIFLAERLIFFFPIFVGTIFLLEKKRSFTHFSLIFKIIVSLFTSLTLSFLLSKILYKDRPFVIGIKRNILCHRLNSSFPSMHGSACFTISFGCLFWMKNRFRTLIFLPSFFICLARVLLGVHWISDMISSFFISIFSCVITNYFCKKNYISFLIFLKKIRFFRK</sequence>
<keyword evidence="3" id="KW-0378">Hydrolase</keyword>
<dbReference type="EMBL" id="CP001085">
    <property type="protein sequence ID" value="ADD79459.1"/>
    <property type="molecule type" value="Genomic_DNA"/>
</dbReference>
<dbReference type="SMART" id="SM00014">
    <property type="entry name" value="acidPPc"/>
    <property type="match status" value="1"/>
</dbReference>
<accession>D4G7Z5</accession>
<gene>
    <name evidence="3" type="ordered locus">RIEPE_0187</name>
</gene>
<keyword evidence="1" id="KW-0812">Transmembrane</keyword>
<dbReference type="SUPFAM" id="SSF48317">
    <property type="entry name" value="Acid phosphatase/Vanadium-dependent haloperoxidase"/>
    <property type="match status" value="1"/>
</dbReference>
<feature type="transmembrane region" description="Helical" evidence="1">
    <location>
        <begin position="37"/>
        <end position="59"/>
    </location>
</feature>
<feature type="transmembrane region" description="Helical" evidence="1">
    <location>
        <begin position="107"/>
        <end position="128"/>
    </location>
</feature>
<evidence type="ECO:0000313" key="4">
    <source>
        <dbReference type="Proteomes" id="UP000001700"/>
    </source>
</evidence>
<proteinExistence type="predicted"/>
<feature type="transmembrane region" description="Helical" evidence="1">
    <location>
        <begin position="134"/>
        <end position="159"/>
    </location>
</feature>
<dbReference type="KEGG" id="rip:RIEPE_0187"/>
<dbReference type="AlphaFoldDB" id="D4G7Z5"/>
<dbReference type="HOGENOM" id="CLU_072573_8_2_6"/>
<keyword evidence="1" id="KW-1133">Transmembrane helix</keyword>
<dbReference type="Proteomes" id="UP000001700">
    <property type="component" value="Chromosome"/>
</dbReference>
<keyword evidence="1" id="KW-0472">Membrane</keyword>
<feature type="transmembrane region" description="Helical" evidence="1">
    <location>
        <begin position="79"/>
        <end position="100"/>
    </location>
</feature>
<reference evidence="3" key="1">
    <citation type="submission" date="2008-05" db="EMBL/GenBank/DDBJ databases">
        <title>Genome sequence of Riesia pediculicola USDA.</title>
        <authorList>
            <person name="Kirkness E.F."/>
        </authorList>
    </citation>
    <scope>NUCLEOTIDE SEQUENCE [LARGE SCALE GENOMIC DNA]</scope>
    <source>
        <strain evidence="3">USDA</strain>
    </source>
</reference>
<feature type="domain" description="Phosphatidic acid phosphatase type 2/haloperoxidase" evidence="2">
    <location>
        <begin position="36"/>
        <end position="145"/>
    </location>
</feature>
<organism evidence="3 4">
    <name type="scientific">Riesia pediculicola (strain USDA)</name>
    <dbReference type="NCBI Taxonomy" id="515618"/>
    <lineage>
        <taxon>Bacteria</taxon>
        <taxon>Pseudomonadati</taxon>
        <taxon>Pseudomonadota</taxon>
        <taxon>Gammaproteobacteria</taxon>
        <taxon>Enterobacterales</taxon>
        <taxon>Enterobacteriaceae</taxon>
        <taxon>Candidatus Riesia</taxon>
    </lineage>
</organism>
<dbReference type="EC" id="3.6.1.27" evidence="3"/>